<sequence length="381" mass="43652">MFVLDSQKLQPFDILLVRFADTTSADIRAACNSEFSHAAVYIGNNSFIEGVPPVVTLFSAQRYFFPTLDDVRVIRLKAAHRASFDAGQAEQTIRGLAYCNYSSMLLTRIQLRSISEDIKARFLREKRWTGGVVCSTLVALPYYAGGIDISQQQEPFFVHFGDIEQSDFFEEVTTSVFTTTTELDGAFNYFTTAETGSILEKQSAAAKELNTLVTDILGEMRRDRKKYDTILRIEDQDLVFTTWEDIIPLIMRWFLTERGQEIDEQVYRKLVSSGYTTLWFEEVHSHRRLFFPAGYFAQALEEGPQYLMPKEHYETTRTALNIALQHNRRQEKATFHNFSQAPAKTLHALLDMHRSFSDLLQSSVTQYTGIIDMLEELQLAG</sequence>
<dbReference type="Gene3D" id="3.90.1720.10">
    <property type="entry name" value="endopeptidase domain like (from Nostoc punctiforme)"/>
    <property type="match status" value="1"/>
</dbReference>
<evidence type="ECO:0000313" key="1">
    <source>
        <dbReference type="EMBL" id="NML68101.1"/>
    </source>
</evidence>
<name>A0A7Y0FQ03_9BACT</name>
<proteinExistence type="predicted"/>
<dbReference type="EMBL" id="JABBGH010000006">
    <property type="protein sequence ID" value="NML68101.1"/>
    <property type="molecule type" value="Genomic_DNA"/>
</dbReference>
<keyword evidence="2" id="KW-1185">Reference proteome</keyword>
<dbReference type="Proteomes" id="UP000559626">
    <property type="component" value="Unassembled WGS sequence"/>
</dbReference>
<comment type="caution">
    <text evidence="1">The sequence shown here is derived from an EMBL/GenBank/DDBJ whole genome shotgun (WGS) entry which is preliminary data.</text>
</comment>
<dbReference type="SUPFAM" id="SSF54001">
    <property type="entry name" value="Cysteine proteinases"/>
    <property type="match status" value="1"/>
</dbReference>
<protein>
    <submittedName>
        <fullName evidence="1">Uncharacterized protein</fullName>
    </submittedName>
</protein>
<organism evidence="1 2">
    <name type="scientific">Hymenobacter polaris</name>
    <dbReference type="NCBI Taxonomy" id="2682546"/>
    <lineage>
        <taxon>Bacteria</taxon>
        <taxon>Pseudomonadati</taxon>
        <taxon>Bacteroidota</taxon>
        <taxon>Cytophagia</taxon>
        <taxon>Cytophagales</taxon>
        <taxon>Hymenobacteraceae</taxon>
        <taxon>Hymenobacter</taxon>
    </lineage>
</organism>
<accession>A0A7Y0FQ03</accession>
<evidence type="ECO:0000313" key="2">
    <source>
        <dbReference type="Proteomes" id="UP000559626"/>
    </source>
</evidence>
<reference evidence="1 2" key="1">
    <citation type="submission" date="2020-04" db="EMBL/GenBank/DDBJ databases">
        <title>Hymenobacter polaris sp. nov., isolated from Arctic soil.</title>
        <authorList>
            <person name="Dahal R.H."/>
        </authorList>
    </citation>
    <scope>NUCLEOTIDE SEQUENCE [LARGE SCALE GENOMIC DNA]</scope>
    <source>
        <strain evidence="1 2">RP-2-7</strain>
    </source>
</reference>
<dbReference type="RefSeq" id="WP_169533809.1">
    <property type="nucleotide sequence ID" value="NZ_JABBGH010000006.1"/>
</dbReference>
<dbReference type="InterPro" id="IPR038765">
    <property type="entry name" value="Papain-like_cys_pep_sf"/>
</dbReference>
<gene>
    <name evidence="1" type="ORF">HHL22_23120</name>
</gene>
<dbReference type="AlphaFoldDB" id="A0A7Y0FQ03"/>